<feature type="domain" description="3-hydroxyacyl-CoA dehydrogenase C-terminal" evidence="4">
    <location>
        <begin position="317"/>
        <end position="354"/>
    </location>
</feature>
<dbReference type="Gene3D" id="3.40.50.720">
    <property type="entry name" value="NAD(P)-binding Rossmann-like Domain"/>
    <property type="match status" value="1"/>
</dbReference>
<accession>A0A562V4G8</accession>
<name>A0A562V4G8_9ACTN</name>
<evidence type="ECO:0000259" key="5">
    <source>
        <dbReference type="Pfam" id="PF02737"/>
    </source>
</evidence>
<sequence>MADSESRTRAGRYPVIETVSVVGLGTMGAGIAEVFARSGATVIGVEVNDVALDNGKRNLTRSLDRQVDRGRLDTVQRNQIMARVDFTTDFARIARADLVVEAVPERLPVKRELFTRLDAVCPPETILATNTSSLSVTEIAGFTGRPDRVIGMHFFNPAPVMRLVEVITTAQSDSKVVEEVEELAAGLGKTTVTVGDRPGFIVNRLLLGYLNQAAKLVDGGTATAAEIDVAIRTTGLPMGPLTLLDVIGLDTCVEILDVIHADSGSPRHEAADILRSLVDRGRLGRKSGGGFYEPGERPEADVDPQRTAALVGELIPPHVAEGQAMADSGYATITDIDTAMRLGCGYPDGLSALLRE</sequence>
<dbReference type="InterPro" id="IPR008927">
    <property type="entry name" value="6-PGluconate_DH-like_C_sf"/>
</dbReference>
<dbReference type="GO" id="GO:0070403">
    <property type="term" value="F:NAD+ binding"/>
    <property type="evidence" value="ECO:0007669"/>
    <property type="project" value="InterPro"/>
</dbReference>
<dbReference type="InterPro" id="IPR006108">
    <property type="entry name" value="3HC_DH_C"/>
</dbReference>
<comment type="pathway">
    <text evidence="1">Lipid metabolism; butanoate metabolism.</text>
</comment>
<evidence type="ECO:0000259" key="4">
    <source>
        <dbReference type="Pfam" id="PF00725"/>
    </source>
</evidence>
<dbReference type="GO" id="GO:0006631">
    <property type="term" value="P:fatty acid metabolic process"/>
    <property type="evidence" value="ECO:0007669"/>
    <property type="project" value="InterPro"/>
</dbReference>
<protein>
    <submittedName>
        <fullName evidence="6">3-hydroxybutyryl-CoA dehydrogenase</fullName>
    </submittedName>
</protein>
<dbReference type="EMBL" id="VLLL01000006">
    <property type="protein sequence ID" value="TWJ12784.1"/>
    <property type="molecule type" value="Genomic_DNA"/>
</dbReference>
<proteinExistence type="inferred from homology"/>
<dbReference type="PANTHER" id="PTHR48075">
    <property type="entry name" value="3-HYDROXYACYL-COA DEHYDROGENASE FAMILY PROTEIN"/>
    <property type="match status" value="1"/>
</dbReference>
<dbReference type="GO" id="GO:0016616">
    <property type="term" value="F:oxidoreductase activity, acting on the CH-OH group of donors, NAD or NADP as acceptor"/>
    <property type="evidence" value="ECO:0007669"/>
    <property type="project" value="InterPro"/>
</dbReference>
<evidence type="ECO:0000256" key="2">
    <source>
        <dbReference type="ARBA" id="ARBA00009463"/>
    </source>
</evidence>
<comment type="caution">
    <text evidence="6">The sequence shown here is derived from an EMBL/GenBank/DDBJ whole genome shotgun (WGS) entry which is preliminary data.</text>
</comment>
<evidence type="ECO:0000256" key="3">
    <source>
        <dbReference type="ARBA" id="ARBA00023002"/>
    </source>
</evidence>
<dbReference type="Pfam" id="PF00725">
    <property type="entry name" value="3HCDH"/>
    <property type="match status" value="2"/>
</dbReference>
<organism evidence="6 7">
    <name type="scientific">Stackebrandtia albiflava</name>
    <dbReference type="NCBI Taxonomy" id="406432"/>
    <lineage>
        <taxon>Bacteria</taxon>
        <taxon>Bacillati</taxon>
        <taxon>Actinomycetota</taxon>
        <taxon>Actinomycetes</taxon>
        <taxon>Glycomycetales</taxon>
        <taxon>Glycomycetaceae</taxon>
        <taxon>Stackebrandtia</taxon>
    </lineage>
</organism>
<dbReference type="InterPro" id="IPR013328">
    <property type="entry name" value="6PGD_dom2"/>
</dbReference>
<dbReference type="Gene3D" id="1.10.1040.10">
    <property type="entry name" value="N-(1-d-carboxylethyl)-l-norvaline Dehydrogenase, domain 2"/>
    <property type="match status" value="2"/>
</dbReference>
<dbReference type="AlphaFoldDB" id="A0A562V4G8"/>
<dbReference type="SUPFAM" id="SSF51735">
    <property type="entry name" value="NAD(P)-binding Rossmann-fold domains"/>
    <property type="match status" value="1"/>
</dbReference>
<dbReference type="InterPro" id="IPR006176">
    <property type="entry name" value="3-OHacyl-CoA_DH_NAD-bd"/>
</dbReference>
<dbReference type="FunFam" id="3.40.50.720:FF:000009">
    <property type="entry name" value="Fatty oxidation complex, alpha subunit"/>
    <property type="match status" value="1"/>
</dbReference>
<evidence type="ECO:0000256" key="1">
    <source>
        <dbReference type="ARBA" id="ARBA00005086"/>
    </source>
</evidence>
<dbReference type="Proteomes" id="UP000321617">
    <property type="component" value="Unassembled WGS sequence"/>
</dbReference>
<feature type="domain" description="3-hydroxyacyl-CoA dehydrogenase NAD binding" evidence="5">
    <location>
        <begin position="18"/>
        <end position="196"/>
    </location>
</feature>
<evidence type="ECO:0000313" key="7">
    <source>
        <dbReference type="Proteomes" id="UP000321617"/>
    </source>
</evidence>
<dbReference type="Pfam" id="PF02737">
    <property type="entry name" value="3HCDH_N"/>
    <property type="match status" value="1"/>
</dbReference>
<keyword evidence="7" id="KW-1185">Reference proteome</keyword>
<dbReference type="PANTHER" id="PTHR48075:SF5">
    <property type="entry name" value="3-HYDROXYBUTYRYL-COA DEHYDROGENASE"/>
    <property type="match status" value="1"/>
</dbReference>
<keyword evidence="3" id="KW-0560">Oxidoreductase</keyword>
<reference evidence="6 7" key="1">
    <citation type="journal article" date="2013" name="Stand. Genomic Sci.">
        <title>Genomic Encyclopedia of Type Strains, Phase I: The one thousand microbial genomes (KMG-I) project.</title>
        <authorList>
            <person name="Kyrpides N.C."/>
            <person name="Woyke T."/>
            <person name="Eisen J.A."/>
            <person name="Garrity G."/>
            <person name="Lilburn T.G."/>
            <person name="Beck B.J."/>
            <person name="Whitman W.B."/>
            <person name="Hugenholtz P."/>
            <person name="Klenk H.P."/>
        </authorList>
    </citation>
    <scope>NUCLEOTIDE SEQUENCE [LARGE SCALE GENOMIC DNA]</scope>
    <source>
        <strain evidence="6 7">DSM 45044</strain>
    </source>
</reference>
<dbReference type="InterPro" id="IPR036291">
    <property type="entry name" value="NAD(P)-bd_dom_sf"/>
</dbReference>
<dbReference type="SUPFAM" id="SSF48179">
    <property type="entry name" value="6-phosphogluconate dehydrogenase C-terminal domain-like"/>
    <property type="match status" value="1"/>
</dbReference>
<gene>
    <name evidence="6" type="ORF">LX16_3548</name>
</gene>
<evidence type="ECO:0000313" key="6">
    <source>
        <dbReference type="EMBL" id="TWJ12784.1"/>
    </source>
</evidence>
<comment type="similarity">
    <text evidence="2">Belongs to the 3-hydroxyacyl-CoA dehydrogenase family.</text>
</comment>
<feature type="domain" description="3-hydroxyacyl-CoA dehydrogenase C-terminal" evidence="4">
    <location>
        <begin position="199"/>
        <end position="293"/>
    </location>
</feature>